<dbReference type="InterPro" id="IPR009008">
    <property type="entry name" value="Val/Leu/Ile-tRNA-synth_edit"/>
</dbReference>
<comment type="domain">
    <text evidence="10">IleRS has two distinct active sites: one for aminoacylation and one for editing. The misactivated valine is translocated from the active site to the editing site, which sterically excludes the correctly activated isoleucine. The single editing site contains two valyl binding pockets, one specific for each substrate (Val-AMP or Val-tRNA(Ile)).</text>
</comment>
<dbReference type="PANTHER" id="PTHR42765">
    <property type="entry name" value="SOLEUCYL-TRNA SYNTHETASE"/>
    <property type="match status" value="1"/>
</dbReference>
<feature type="short sequence motif" description="'HIGH' region" evidence="10">
    <location>
        <begin position="58"/>
        <end position="68"/>
    </location>
</feature>
<evidence type="ECO:0000256" key="9">
    <source>
        <dbReference type="ARBA" id="ARBA00048359"/>
    </source>
</evidence>
<dbReference type="InterPro" id="IPR001412">
    <property type="entry name" value="aa-tRNA-synth_I_CS"/>
</dbReference>
<comment type="catalytic activity">
    <reaction evidence="9 10">
        <text>tRNA(Ile) + L-isoleucine + ATP = L-isoleucyl-tRNA(Ile) + AMP + diphosphate</text>
        <dbReference type="Rhea" id="RHEA:11060"/>
        <dbReference type="Rhea" id="RHEA-COMP:9666"/>
        <dbReference type="Rhea" id="RHEA-COMP:9695"/>
        <dbReference type="ChEBI" id="CHEBI:30616"/>
        <dbReference type="ChEBI" id="CHEBI:33019"/>
        <dbReference type="ChEBI" id="CHEBI:58045"/>
        <dbReference type="ChEBI" id="CHEBI:78442"/>
        <dbReference type="ChEBI" id="CHEBI:78528"/>
        <dbReference type="ChEBI" id="CHEBI:456215"/>
        <dbReference type="EC" id="6.1.1.5"/>
    </reaction>
</comment>
<dbReference type="HAMAP" id="MF_02002">
    <property type="entry name" value="Ile_tRNA_synth_type1"/>
    <property type="match status" value="1"/>
</dbReference>
<dbReference type="EC" id="6.1.1.5" evidence="10"/>
<evidence type="ECO:0000313" key="15">
    <source>
        <dbReference type="EMBL" id="MBA4494229.1"/>
    </source>
</evidence>
<comment type="function">
    <text evidence="8 10">Catalyzes the attachment of isoleucine to tRNA(Ile). As IleRS can inadvertently accommodate and process structurally similar amino acids such as valine, to avoid such errors it has two additional distinct tRNA(Ile)-dependent editing activities. One activity is designated as 'pretransfer' editing and involves the hydrolysis of activated Val-AMP. The other activity is designated 'posttransfer' editing and involves deacylation of mischarged Val-tRNA(Ile).</text>
</comment>
<accession>A0A7W1WQI3</accession>
<comment type="similarity">
    <text evidence="1 10">Belongs to the class-I aminoacyl-tRNA synthetase family. IleS type 1 subfamily.</text>
</comment>
<dbReference type="Gene3D" id="1.10.10.830">
    <property type="entry name" value="Ile-tRNA synthetase CP2 domain-like"/>
    <property type="match status" value="1"/>
</dbReference>
<comment type="cofactor">
    <cofactor evidence="10">
        <name>Zn(2+)</name>
        <dbReference type="ChEBI" id="CHEBI:29105"/>
    </cofactor>
    <text evidence="10">Binds 1 zinc ion per subunit.</text>
</comment>
<protein>
    <recommendedName>
        <fullName evidence="10">Isoleucine--tRNA ligase</fullName>
        <ecNumber evidence="10">6.1.1.5</ecNumber>
    </recommendedName>
    <alternativeName>
        <fullName evidence="10">Isoleucyl-tRNA synthetase</fullName>
        <shortName evidence="10">IleRS</shortName>
    </alternativeName>
</protein>
<dbReference type="CDD" id="cd07960">
    <property type="entry name" value="Anticodon_Ia_Ile_BEm"/>
    <property type="match status" value="1"/>
</dbReference>
<dbReference type="PRINTS" id="PR00984">
    <property type="entry name" value="TRNASYNTHILE"/>
</dbReference>
<dbReference type="PROSITE" id="PS00178">
    <property type="entry name" value="AA_TRNA_LIGASE_I"/>
    <property type="match status" value="1"/>
</dbReference>
<comment type="subcellular location">
    <subcellularLocation>
        <location evidence="10">Cytoplasm</location>
    </subcellularLocation>
</comment>
<dbReference type="InterPro" id="IPR009080">
    <property type="entry name" value="tRNAsynth_Ia_anticodon-bd"/>
</dbReference>
<feature type="domain" description="Aminoacyl-tRNA synthetase class Ia" evidence="12">
    <location>
        <begin position="28"/>
        <end position="636"/>
    </location>
</feature>
<evidence type="ECO:0000256" key="8">
    <source>
        <dbReference type="ARBA" id="ARBA00025217"/>
    </source>
</evidence>
<dbReference type="GO" id="GO:0004822">
    <property type="term" value="F:isoleucine-tRNA ligase activity"/>
    <property type="evidence" value="ECO:0007669"/>
    <property type="project" value="UniProtKB-UniRule"/>
</dbReference>
<dbReference type="InterPro" id="IPR033708">
    <property type="entry name" value="Anticodon_Ile_BEm"/>
</dbReference>
<feature type="binding site" evidence="10">
    <location>
        <position position="890"/>
    </location>
    <ligand>
        <name>Zn(2+)</name>
        <dbReference type="ChEBI" id="CHEBI:29105"/>
    </ligand>
</feature>
<dbReference type="Pfam" id="PF00133">
    <property type="entry name" value="tRNA-synt_1"/>
    <property type="match status" value="1"/>
</dbReference>
<dbReference type="FunFam" id="1.10.730.20:FF:000001">
    <property type="entry name" value="Isoleucine--tRNA ligase"/>
    <property type="match status" value="1"/>
</dbReference>
<dbReference type="GO" id="GO:0005829">
    <property type="term" value="C:cytosol"/>
    <property type="evidence" value="ECO:0007669"/>
    <property type="project" value="TreeGrafter"/>
</dbReference>
<dbReference type="FunFam" id="3.90.740.10:FF:000006">
    <property type="entry name" value="Isoleucine--tRNA ligase"/>
    <property type="match status" value="1"/>
</dbReference>
<comment type="subunit">
    <text evidence="10">Monomer.</text>
</comment>
<keyword evidence="2 10" id="KW-0963">Cytoplasm</keyword>
<keyword evidence="3 10" id="KW-0436">Ligase</keyword>
<dbReference type="Gene3D" id="3.40.50.620">
    <property type="entry name" value="HUPs"/>
    <property type="match status" value="2"/>
</dbReference>
<dbReference type="Pfam" id="PF06827">
    <property type="entry name" value="zf-FPG_IleRS"/>
    <property type="match status" value="1"/>
</dbReference>
<keyword evidence="7 10" id="KW-0030">Aminoacyl-tRNA synthetase</keyword>
<dbReference type="InterPro" id="IPR023585">
    <property type="entry name" value="Ile-tRNA-ligase_type1"/>
</dbReference>
<dbReference type="GO" id="GO:0006428">
    <property type="term" value="P:isoleucyl-tRNA aminoacylation"/>
    <property type="evidence" value="ECO:0007669"/>
    <property type="project" value="UniProtKB-UniRule"/>
</dbReference>
<proteinExistence type="inferred from homology"/>
<dbReference type="InterPro" id="IPR050081">
    <property type="entry name" value="Ile-tRNA_ligase"/>
</dbReference>
<keyword evidence="10" id="KW-0479">Metal-binding</keyword>
<feature type="binding site" evidence="10">
    <location>
        <position position="910"/>
    </location>
    <ligand>
        <name>Zn(2+)</name>
        <dbReference type="ChEBI" id="CHEBI:29105"/>
    </ligand>
</feature>
<organism evidence="15 16">
    <name type="scientific">Paenactinomyces guangxiensis</name>
    <dbReference type="NCBI Taxonomy" id="1490290"/>
    <lineage>
        <taxon>Bacteria</taxon>
        <taxon>Bacillati</taxon>
        <taxon>Bacillota</taxon>
        <taxon>Bacilli</taxon>
        <taxon>Bacillales</taxon>
        <taxon>Thermoactinomycetaceae</taxon>
        <taxon>Paenactinomyces</taxon>
    </lineage>
</organism>
<evidence type="ECO:0000256" key="10">
    <source>
        <dbReference type="HAMAP-Rule" id="MF_02002"/>
    </source>
</evidence>
<evidence type="ECO:0000256" key="11">
    <source>
        <dbReference type="SAM" id="MobiDB-lite"/>
    </source>
</evidence>
<feature type="region of interest" description="Disordered" evidence="11">
    <location>
        <begin position="1"/>
        <end position="22"/>
    </location>
</feature>
<dbReference type="InterPro" id="IPR002301">
    <property type="entry name" value="Ile-tRNA-ligase"/>
</dbReference>
<evidence type="ECO:0000256" key="4">
    <source>
        <dbReference type="ARBA" id="ARBA00022741"/>
    </source>
</evidence>
<keyword evidence="10" id="KW-0862">Zinc</keyword>
<reference evidence="15 16" key="1">
    <citation type="submission" date="2020-07" db="EMBL/GenBank/DDBJ databases">
        <authorList>
            <person name="Feng H."/>
        </authorList>
    </citation>
    <scope>NUCLEOTIDE SEQUENCE [LARGE SCALE GENOMIC DNA]</scope>
    <source>
        <strain evidence="16">s-10</strain>
    </source>
</reference>
<dbReference type="NCBIfam" id="TIGR00392">
    <property type="entry name" value="ileS"/>
    <property type="match status" value="1"/>
</dbReference>
<dbReference type="InterPro" id="IPR014729">
    <property type="entry name" value="Rossmann-like_a/b/a_fold"/>
</dbReference>
<keyword evidence="5 10" id="KW-0067">ATP-binding</keyword>
<evidence type="ECO:0000259" key="14">
    <source>
        <dbReference type="Pfam" id="PF08264"/>
    </source>
</evidence>
<evidence type="ECO:0000256" key="7">
    <source>
        <dbReference type="ARBA" id="ARBA00023146"/>
    </source>
</evidence>
<dbReference type="Gene3D" id="3.90.740.10">
    <property type="entry name" value="Valyl/Leucyl/Isoleucyl-tRNA synthetase, editing domain"/>
    <property type="match status" value="1"/>
</dbReference>
<keyword evidence="16" id="KW-1185">Reference proteome</keyword>
<dbReference type="FunFam" id="3.40.50.620:FF:000152">
    <property type="entry name" value="Isoleucine--tRNA ligase"/>
    <property type="match status" value="1"/>
</dbReference>
<evidence type="ECO:0000256" key="5">
    <source>
        <dbReference type="ARBA" id="ARBA00022840"/>
    </source>
</evidence>
<dbReference type="GO" id="GO:0000049">
    <property type="term" value="F:tRNA binding"/>
    <property type="evidence" value="ECO:0007669"/>
    <property type="project" value="InterPro"/>
</dbReference>
<comment type="caution">
    <text evidence="15">The sequence shown here is derived from an EMBL/GenBank/DDBJ whole genome shotgun (WGS) entry which is preliminary data.</text>
</comment>
<evidence type="ECO:0000256" key="3">
    <source>
        <dbReference type="ARBA" id="ARBA00022598"/>
    </source>
</evidence>
<dbReference type="GO" id="GO:0008270">
    <property type="term" value="F:zinc ion binding"/>
    <property type="evidence" value="ECO:0007669"/>
    <property type="project" value="UniProtKB-UniRule"/>
</dbReference>
<dbReference type="InterPro" id="IPR010663">
    <property type="entry name" value="Znf_FPG/IleRS"/>
</dbReference>
<dbReference type="CDD" id="cd00818">
    <property type="entry name" value="IleRS_core"/>
    <property type="match status" value="1"/>
</dbReference>
<evidence type="ECO:0000259" key="12">
    <source>
        <dbReference type="Pfam" id="PF00133"/>
    </source>
</evidence>
<evidence type="ECO:0000313" key="16">
    <source>
        <dbReference type="Proteomes" id="UP000535491"/>
    </source>
</evidence>
<dbReference type="EMBL" id="JACEIQ010000006">
    <property type="protein sequence ID" value="MBA4494229.1"/>
    <property type="molecule type" value="Genomic_DNA"/>
</dbReference>
<feature type="binding site" evidence="10">
    <location>
        <position position="907"/>
    </location>
    <ligand>
        <name>Zn(2+)</name>
        <dbReference type="ChEBI" id="CHEBI:29105"/>
    </ligand>
</feature>
<evidence type="ECO:0000256" key="6">
    <source>
        <dbReference type="ARBA" id="ARBA00022917"/>
    </source>
</evidence>
<keyword evidence="4 10" id="KW-0547">Nucleotide-binding</keyword>
<keyword evidence="6 10" id="KW-0648">Protein biosynthesis</keyword>
<feature type="binding site" evidence="10">
    <location>
        <position position="556"/>
    </location>
    <ligand>
        <name>L-isoleucyl-5'-AMP</name>
        <dbReference type="ChEBI" id="CHEBI:178002"/>
    </ligand>
</feature>
<sequence length="926" mass="105969">MPDYSKTLNLPKTDFPMRGNLPNREPEMQKWWDEIDIYGQVQQKRKGQPRFILHDGPPYANGNIHIGHALNKTLKDFIVRYKSLKGFDAPYVPGWDTHGLPIEHAIVTKKKVDRKNVDPVQFREMCKEYALSFIESQIEQFKRLGVRGDWNHPYITLKPQYEAEQIRVFGEMVKRGHIYRGMKSVYWSPSSETALAEAEIEYYDKRSPSIYVTFPVKDGNGLLPENNTYVVIWTTTPWTIPANLAIALNEDFDYSLVQTGERQLLMAAELVDQVMKTAEIEEYKTVATFKGKELQGVVCSHPFYDRESPIVFGDHVNLDAGTGCVHTAPGHGEEDFLLGQKYDLGVLCPVDGKGVFTAQAPGFEGIFYEDGNKVVTQKLEEVGCLLKLTFISHQYPHDWRTKKPVIYRATEQWFASIDGFRQEMLEEIKKVKWTPSWGEVRLHNMIAERGDWCISRQRVWGVPLPIFYCEECSTPHITDETIEYIADLFAKEGSSVWYAREVKELMPEGQRCSNCSSERFRKETDIMDVWFDSGSSHAAVLGQREDLRWPADMYLEGSDQYRGWFNSSLSTAVATRGQAPYKEVLSHGFTLDGEGRKMSKSLGNVIDPAKVVKMYGADILRLWVASVDYQSDVRVSDAILKQIAEVYRKLRNTFRFLLGNLNGFDPDKDRVAFNEMSELDRYALTKLQRLIGRVTRAYDKYEFHQVYTSVHQFCTVFLSQFYLDVLKDRLYVLPVASPVRRSAQSVLYEMLVSLVKMVSPLIPHTAEEVWRHTPGVKDVSVQLTLFPEVNEEFLDQQLENKWDEMLLVRDEVLKALEDARAAKVIGNSLGASVELTPNEKTYQLLSQIDELDQLFIVSHVHLNPPANEVPADKKVLVEVNVAEGEKCERCWVISPSVGKQEDHPTLCDRCAPIVREHYPEAGVGTV</sequence>
<dbReference type="InterPro" id="IPR002300">
    <property type="entry name" value="aa-tRNA-synth_Ia"/>
</dbReference>
<evidence type="ECO:0000256" key="1">
    <source>
        <dbReference type="ARBA" id="ARBA00006887"/>
    </source>
</evidence>
<feature type="compositionally biased region" description="Polar residues" evidence="11">
    <location>
        <begin position="1"/>
        <end position="10"/>
    </location>
</feature>
<dbReference type="InterPro" id="IPR013155">
    <property type="entry name" value="M/V/L/I-tRNA-synth_anticd-bd"/>
</dbReference>
<dbReference type="SUPFAM" id="SSF47323">
    <property type="entry name" value="Anticodon-binding domain of a subclass of class I aminoacyl-tRNA synthetases"/>
    <property type="match status" value="1"/>
</dbReference>
<feature type="binding site" evidence="10">
    <location>
        <position position="887"/>
    </location>
    <ligand>
        <name>Zn(2+)</name>
        <dbReference type="ChEBI" id="CHEBI:29105"/>
    </ligand>
</feature>
<dbReference type="RefSeq" id="WP_181751473.1">
    <property type="nucleotide sequence ID" value="NZ_JACEIQ010000006.1"/>
</dbReference>
<feature type="domain" description="Methionyl/Valyl/Leucyl/Isoleucyl-tRNA synthetase anticodon-binding" evidence="14">
    <location>
        <begin position="680"/>
        <end position="834"/>
    </location>
</feature>
<evidence type="ECO:0000259" key="13">
    <source>
        <dbReference type="Pfam" id="PF06827"/>
    </source>
</evidence>
<name>A0A7W1WQI3_9BACL</name>
<dbReference type="Proteomes" id="UP000535491">
    <property type="component" value="Unassembled WGS sequence"/>
</dbReference>
<dbReference type="Gene3D" id="1.10.730.20">
    <property type="match status" value="1"/>
</dbReference>
<feature type="domain" description="Zinc finger FPG/IleRS-type" evidence="13">
    <location>
        <begin position="884"/>
        <end position="912"/>
    </location>
</feature>
<gene>
    <name evidence="10 15" type="primary">ileS</name>
    <name evidence="15" type="ORF">H1191_07915</name>
</gene>
<dbReference type="GO" id="GO:0005524">
    <property type="term" value="F:ATP binding"/>
    <property type="evidence" value="ECO:0007669"/>
    <property type="project" value="UniProtKB-UniRule"/>
</dbReference>
<dbReference type="SUPFAM" id="SSF52374">
    <property type="entry name" value="Nucleotidylyl transferase"/>
    <property type="match status" value="1"/>
</dbReference>
<dbReference type="GO" id="GO:0002161">
    <property type="term" value="F:aminoacyl-tRNA deacylase activity"/>
    <property type="evidence" value="ECO:0007669"/>
    <property type="project" value="InterPro"/>
</dbReference>
<dbReference type="Pfam" id="PF08264">
    <property type="entry name" value="Anticodon_1"/>
    <property type="match status" value="1"/>
</dbReference>
<dbReference type="SUPFAM" id="SSF50677">
    <property type="entry name" value="ValRS/IleRS/LeuRS editing domain"/>
    <property type="match status" value="1"/>
</dbReference>
<dbReference type="PANTHER" id="PTHR42765:SF1">
    <property type="entry name" value="ISOLEUCINE--TRNA LIGASE, MITOCHONDRIAL"/>
    <property type="match status" value="1"/>
</dbReference>
<feature type="short sequence motif" description="'KMSKS' region" evidence="10">
    <location>
        <begin position="597"/>
        <end position="601"/>
    </location>
</feature>
<feature type="binding site" evidence="10">
    <location>
        <position position="600"/>
    </location>
    <ligand>
        <name>ATP</name>
        <dbReference type="ChEBI" id="CHEBI:30616"/>
    </ligand>
</feature>
<evidence type="ECO:0000256" key="2">
    <source>
        <dbReference type="ARBA" id="ARBA00022490"/>
    </source>
</evidence>
<dbReference type="AlphaFoldDB" id="A0A7W1WQI3"/>